<name>W6N6T4_CLOTY</name>
<gene>
    <name evidence="2" type="ORF">CTDIVETGP_1089</name>
</gene>
<dbReference type="NCBIfam" id="TIGR00277">
    <property type="entry name" value="HDIG"/>
    <property type="match status" value="1"/>
</dbReference>
<dbReference type="PROSITE" id="PS51831">
    <property type="entry name" value="HD"/>
    <property type="match status" value="1"/>
</dbReference>
<dbReference type="InterPro" id="IPR006674">
    <property type="entry name" value="HD_domain"/>
</dbReference>
<evidence type="ECO:0000259" key="1">
    <source>
        <dbReference type="PROSITE" id="PS51831"/>
    </source>
</evidence>
<dbReference type="Pfam" id="PF01966">
    <property type="entry name" value="HD"/>
    <property type="match status" value="1"/>
</dbReference>
<keyword evidence="3" id="KW-1185">Reference proteome</keyword>
<protein>
    <submittedName>
        <fullName evidence="2">Putative DHNTP pyrophosphatase</fullName>
    </submittedName>
</protein>
<accession>W6N6T4</accession>
<dbReference type="AlphaFoldDB" id="W6N6T4"/>
<dbReference type="SUPFAM" id="SSF109604">
    <property type="entry name" value="HD-domain/PDEase-like"/>
    <property type="match status" value="1"/>
</dbReference>
<evidence type="ECO:0000313" key="2">
    <source>
        <dbReference type="EMBL" id="CDL91019.1"/>
    </source>
</evidence>
<dbReference type="Gene3D" id="1.10.3210.10">
    <property type="entry name" value="Hypothetical protein af1432"/>
    <property type="match status" value="1"/>
</dbReference>
<evidence type="ECO:0000313" key="3">
    <source>
        <dbReference type="Proteomes" id="UP000019482"/>
    </source>
</evidence>
<dbReference type="OrthoDB" id="1669667at2"/>
<dbReference type="CDD" id="cd00077">
    <property type="entry name" value="HDc"/>
    <property type="match status" value="1"/>
</dbReference>
<dbReference type="Proteomes" id="UP000019482">
    <property type="component" value="Unassembled WGS sequence"/>
</dbReference>
<feature type="domain" description="HD" evidence="1">
    <location>
        <begin position="33"/>
        <end position="136"/>
    </location>
</feature>
<dbReference type="SMART" id="SM00471">
    <property type="entry name" value="HDc"/>
    <property type="match status" value="1"/>
</dbReference>
<proteinExistence type="predicted"/>
<organism evidence="2 3">
    <name type="scientific">Clostridium tyrobutyricum DIVETGP</name>
    <dbReference type="NCBI Taxonomy" id="1408889"/>
    <lineage>
        <taxon>Bacteria</taxon>
        <taxon>Bacillati</taxon>
        <taxon>Bacillota</taxon>
        <taxon>Clostridia</taxon>
        <taxon>Eubacteriales</taxon>
        <taxon>Clostridiaceae</taxon>
        <taxon>Clostridium</taxon>
    </lineage>
</organism>
<sequence length="159" mass="18966">MKKINFILNNKMFKESLKKNRKCEESRKFCHHDLSHMLDTARIAYIISLEDKLNLEKESIYAVALLHDIGRHKQYKENIPHDIASVEIAEEILKECGFENCEIFNIIRAIKNHRNGHIEKDILSQIMYRADKLSRRCFCCNALEECNWSQEKKNYKLMY</sequence>
<reference evidence="2 3" key="1">
    <citation type="journal article" date="2015" name="Genome Announc.">
        <title>Draft Genome Sequence of Clostridium tyrobutyricum Strain DIVETGP, Isolated from Cow's Milk for Grana Padano Production.</title>
        <authorList>
            <person name="Soggiu A."/>
            <person name="Piras C."/>
            <person name="Gaiarsa S."/>
            <person name="Sassera D."/>
            <person name="Roncada P."/>
            <person name="Bendixen E."/>
            <person name="Brasca M."/>
            <person name="Bonizzi L."/>
        </authorList>
    </citation>
    <scope>NUCLEOTIDE SEQUENCE [LARGE SCALE GENOMIC DNA]</scope>
    <source>
        <strain evidence="2 3">DIVETGP</strain>
    </source>
</reference>
<comment type="caution">
    <text evidence="2">The sequence shown here is derived from an EMBL/GenBank/DDBJ whole genome shotgun (WGS) entry which is preliminary data.</text>
</comment>
<dbReference type="InterPro" id="IPR006675">
    <property type="entry name" value="HDIG_dom"/>
</dbReference>
<dbReference type="GeneID" id="29418028"/>
<dbReference type="InterPro" id="IPR003607">
    <property type="entry name" value="HD/PDEase_dom"/>
</dbReference>
<dbReference type="RefSeq" id="WP_017750927.1">
    <property type="nucleotide sequence ID" value="NZ_CBXI010000016.1"/>
</dbReference>
<dbReference type="EMBL" id="CBXI010000016">
    <property type="protein sequence ID" value="CDL91019.1"/>
    <property type="molecule type" value="Genomic_DNA"/>
</dbReference>